<protein>
    <submittedName>
        <fullName evidence="2">Amidohydrolase family protein</fullName>
    </submittedName>
</protein>
<dbReference type="InterPro" id="IPR032466">
    <property type="entry name" value="Metal_Hydrolase"/>
</dbReference>
<gene>
    <name evidence="2" type="ORF">MTP13_01670</name>
</gene>
<dbReference type="SUPFAM" id="SSF51556">
    <property type="entry name" value="Metallo-dependent hydrolases"/>
    <property type="match status" value="1"/>
</dbReference>
<organism evidence="2 3">
    <name type="scientific">Agromyces soli</name>
    <dbReference type="NCBI Taxonomy" id="659012"/>
    <lineage>
        <taxon>Bacteria</taxon>
        <taxon>Bacillati</taxon>
        <taxon>Actinomycetota</taxon>
        <taxon>Actinomycetes</taxon>
        <taxon>Micrococcales</taxon>
        <taxon>Microbacteriaceae</taxon>
        <taxon>Agromyces</taxon>
    </lineage>
</organism>
<dbReference type="Pfam" id="PF07969">
    <property type="entry name" value="Amidohydro_3"/>
    <property type="match status" value="2"/>
</dbReference>
<dbReference type="SUPFAM" id="SSF51338">
    <property type="entry name" value="Composite domain of metallo-dependent hydrolases"/>
    <property type="match status" value="2"/>
</dbReference>
<reference evidence="2 3" key="1">
    <citation type="submission" date="2022-03" db="EMBL/GenBank/DDBJ databases">
        <title>Agromyces sp. isolated from the gut of P. brevitarsis seulensis larvae.</title>
        <authorList>
            <person name="Won M."/>
            <person name="Kwon S.-W."/>
        </authorList>
    </citation>
    <scope>NUCLEOTIDE SEQUENCE [LARGE SCALE GENOMIC DNA]</scope>
    <source>
        <strain evidence="2 3">KACC 16215</strain>
    </source>
</reference>
<dbReference type="EMBL" id="CP094533">
    <property type="protein sequence ID" value="UOE26515.1"/>
    <property type="molecule type" value="Genomic_DNA"/>
</dbReference>
<keyword evidence="3" id="KW-1185">Reference proteome</keyword>
<name>A0ABY4ATM5_9MICO</name>
<dbReference type="RefSeq" id="WP_243569339.1">
    <property type="nucleotide sequence ID" value="NZ_BAAARD010000005.1"/>
</dbReference>
<proteinExistence type="predicted"/>
<evidence type="ECO:0000313" key="3">
    <source>
        <dbReference type="Proteomes" id="UP000831304"/>
    </source>
</evidence>
<evidence type="ECO:0000313" key="2">
    <source>
        <dbReference type="EMBL" id="UOE26515.1"/>
    </source>
</evidence>
<dbReference type="PANTHER" id="PTHR11647">
    <property type="entry name" value="HYDRANTOINASE/DIHYDROPYRIMIDINASE FAMILY MEMBER"/>
    <property type="match status" value="1"/>
</dbReference>
<dbReference type="Gene3D" id="3.20.20.140">
    <property type="entry name" value="Metal-dependent hydrolases"/>
    <property type="match status" value="2"/>
</dbReference>
<dbReference type="PANTHER" id="PTHR11647:SF1">
    <property type="entry name" value="COLLAPSIN RESPONSE MEDIATOR PROTEIN"/>
    <property type="match status" value="1"/>
</dbReference>
<dbReference type="InterPro" id="IPR013108">
    <property type="entry name" value="Amidohydro_3"/>
</dbReference>
<feature type="domain" description="Amidohydrolase 3" evidence="1">
    <location>
        <begin position="354"/>
        <end position="490"/>
    </location>
</feature>
<feature type="domain" description="Amidohydrolase 3" evidence="1">
    <location>
        <begin position="53"/>
        <end position="257"/>
    </location>
</feature>
<sequence length="536" mass="55490">MSDPRTVVREVRLDPAAEPVDLVLDGERIAAVQPSSDRGPSPVRSAERSIAGEGRLVLPGFVDAHSHADARVFDPEVQLALLRQGVTSVIGGQDGVGFAPGDGRYADEYFAAVNGRHPSSAGGGVGELLAGYDGSTPLNVGVLVPAGTVRHEVLGRSASPATTEELAAMRALVAAGLDEGALGLSSGLDYVPGIFADVDELAGLAAALGERGGVYVSHLRGGYEANSAAGIAELARIGRRAGAPVHVSHFHAEPAIVHGLMAELVEAGLDAGFDAYPYGRGCSLLAMPLLPPELGVRPTEELVGLLADELVRAELVRDWFPGIADYPSLGPAWPEMLVFGHLAAPELDWAHGLTLAEAAARVGRSPAEFALDALVASRLEVNVVMAVQRERTAAELAAILAHPRAMGGSDGIFVGRHPHPRARGSFARYPRELVLEHGVLDWAGLAAFASTRAVERFGLGRRGRIEAGAIADLVLLDPASVRDTATYAAPLGLAEGIDDVLVAGIPVLAGGRLTGATPGRGLRRAGSPAAANEGRR</sequence>
<dbReference type="InterPro" id="IPR050378">
    <property type="entry name" value="Metallo-dep_Hydrolases_sf"/>
</dbReference>
<dbReference type="InterPro" id="IPR011059">
    <property type="entry name" value="Metal-dep_hydrolase_composite"/>
</dbReference>
<evidence type="ECO:0000259" key="1">
    <source>
        <dbReference type="Pfam" id="PF07969"/>
    </source>
</evidence>
<accession>A0ABY4ATM5</accession>
<dbReference type="Proteomes" id="UP000831304">
    <property type="component" value="Chromosome"/>
</dbReference>